<dbReference type="Proteomes" id="UP000789525">
    <property type="component" value="Unassembled WGS sequence"/>
</dbReference>
<comment type="caution">
    <text evidence="1">The sequence shown here is derived from an EMBL/GenBank/DDBJ whole genome shotgun (WGS) entry which is preliminary data.</text>
</comment>
<feature type="non-terminal residue" evidence="1">
    <location>
        <position position="1"/>
    </location>
</feature>
<sequence length="57" mass="6530">PLALYVGIVSGDLRRKNERSRSSNGLPACRFLDGRGRRARTRSSTQAKRHFHSSHFY</sequence>
<organism evidence="1 2">
    <name type="scientific">Acaulospora colombiana</name>
    <dbReference type="NCBI Taxonomy" id="27376"/>
    <lineage>
        <taxon>Eukaryota</taxon>
        <taxon>Fungi</taxon>
        <taxon>Fungi incertae sedis</taxon>
        <taxon>Mucoromycota</taxon>
        <taxon>Glomeromycotina</taxon>
        <taxon>Glomeromycetes</taxon>
        <taxon>Diversisporales</taxon>
        <taxon>Acaulosporaceae</taxon>
        <taxon>Acaulospora</taxon>
    </lineage>
</organism>
<accession>A0ACA9QDJ1</accession>
<evidence type="ECO:0000313" key="1">
    <source>
        <dbReference type="EMBL" id="CAG8748185.1"/>
    </source>
</evidence>
<protein>
    <submittedName>
        <fullName evidence="1">257_t:CDS:1</fullName>
    </submittedName>
</protein>
<keyword evidence="2" id="KW-1185">Reference proteome</keyword>
<gene>
    <name evidence="1" type="ORF">ACOLOM_LOCUS12561</name>
</gene>
<proteinExistence type="predicted"/>
<dbReference type="EMBL" id="CAJVPT010051644">
    <property type="protein sequence ID" value="CAG8748185.1"/>
    <property type="molecule type" value="Genomic_DNA"/>
</dbReference>
<evidence type="ECO:0000313" key="2">
    <source>
        <dbReference type="Proteomes" id="UP000789525"/>
    </source>
</evidence>
<name>A0ACA9QDJ1_9GLOM</name>
<reference evidence="1" key="1">
    <citation type="submission" date="2021-06" db="EMBL/GenBank/DDBJ databases">
        <authorList>
            <person name="Kallberg Y."/>
            <person name="Tangrot J."/>
            <person name="Rosling A."/>
        </authorList>
    </citation>
    <scope>NUCLEOTIDE SEQUENCE</scope>
    <source>
        <strain evidence="1">CL356</strain>
    </source>
</reference>